<dbReference type="InterPro" id="IPR004183">
    <property type="entry name" value="Xdiol_dOase_suB"/>
</dbReference>
<evidence type="ECO:0000259" key="6">
    <source>
        <dbReference type="Pfam" id="PF02900"/>
    </source>
</evidence>
<dbReference type="Pfam" id="PF02900">
    <property type="entry name" value="LigB"/>
    <property type="match status" value="1"/>
</dbReference>
<name>A0A8T8X7Z4_ASPJA</name>
<evidence type="ECO:0000256" key="1">
    <source>
        <dbReference type="ARBA" id="ARBA00001947"/>
    </source>
</evidence>
<dbReference type="CDD" id="cd07363">
    <property type="entry name" value="45_DOPA_Dioxygenase"/>
    <property type="match status" value="1"/>
</dbReference>
<evidence type="ECO:0000313" key="7">
    <source>
        <dbReference type="EMBL" id="RAH84246.1"/>
    </source>
</evidence>
<dbReference type="Proteomes" id="UP000249497">
    <property type="component" value="Unassembled WGS sequence"/>
</dbReference>
<dbReference type="PANTHER" id="PTHR30096">
    <property type="entry name" value="4,5-DOPA DIOXYGENASE EXTRADIOL-LIKE PROTEIN"/>
    <property type="match status" value="1"/>
</dbReference>
<dbReference type="EMBL" id="KZ824778">
    <property type="protein sequence ID" value="RAH84246.1"/>
    <property type="molecule type" value="Genomic_DNA"/>
</dbReference>
<dbReference type="InterPro" id="IPR014436">
    <property type="entry name" value="Extradiol_dOase_DODA"/>
</dbReference>
<dbReference type="PIRSF" id="PIRSF006157">
    <property type="entry name" value="Doxgns_DODA"/>
    <property type="match status" value="1"/>
</dbReference>
<evidence type="ECO:0000256" key="4">
    <source>
        <dbReference type="ARBA" id="ARBA00022833"/>
    </source>
</evidence>
<dbReference type="SUPFAM" id="SSF53213">
    <property type="entry name" value="LigB-like"/>
    <property type="match status" value="1"/>
</dbReference>
<dbReference type="RefSeq" id="XP_025530140.1">
    <property type="nucleotide sequence ID" value="XM_025667713.1"/>
</dbReference>
<keyword evidence="8" id="KW-1185">Reference proteome</keyword>
<dbReference type="OrthoDB" id="7396853at2759"/>
<keyword evidence="5" id="KW-0560">Oxidoreductase</keyword>
<dbReference type="GO" id="GO:0008270">
    <property type="term" value="F:zinc ion binding"/>
    <property type="evidence" value="ECO:0007669"/>
    <property type="project" value="InterPro"/>
</dbReference>
<comment type="similarity">
    <text evidence="2">Belongs to the DODA-type extradiol aromatic ring-opening dioxygenase family.</text>
</comment>
<sequence length="288" mass="31772">MPLTPVHFFSHGSTAMLGEESDSADYWQRCGQAALDNGIEHVVIMGAHWVTTGDSIQIATNPTPAKNPIGGVHPSKYVPYHLNPDLPMCNRVQQLLQSAGFNATPNPTVDWIHDIYLILIRTFPKQCPPTTVLSLNARFDPHYHLRVGAALRPLRHEKVLFIGSGGTVHNLYRNTWGPLLRYADNFAMEAPPGDWALAFRQEMEDAVTKAARKGSGVGLRKAVTGLLKVPRYREAHATDDHIMSLMFVAGLVGDVEDTGDAGSEGVEIGAEDWELTNMCNTQFTFGRW</sequence>
<dbReference type="PANTHER" id="PTHR30096:SF1">
    <property type="entry name" value="AROMATIC RING-OPENING DIOXYGENASE FAMILY PROTEIN (AFU_ORTHOLOGUE AFUA_7G00640)"/>
    <property type="match status" value="1"/>
</dbReference>
<dbReference type="GO" id="GO:0016702">
    <property type="term" value="F:oxidoreductase activity, acting on single donors with incorporation of molecular oxygen, incorporation of two atoms of oxygen"/>
    <property type="evidence" value="ECO:0007669"/>
    <property type="project" value="UniProtKB-ARBA"/>
</dbReference>
<accession>A0A8T8X7Z4</accession>
<gene>
    <name evidence="7" type="ORF">BO86DRAFT_306883</name>
</gene>
<dbReference type="Gene3D" id="3.40.830.10">
    <property type="entry name" value="LigB-like"/>
    <property type="match status" value="1"/>
</dbReference>
<feature type="domain" description="Extradiol ring-cleavage dioxygenase class III enzyme subunit B" evidence="6">
    <location>
        <begin position="7"/>
        <end position="254"/>
    </location>
</feature>
<keyword evidence="3" id="KW-0479">Metal-binding</keyword>
<keyword evidence="4" id="KW-0862">Zinc</keyword>
<keyword evidence="7" id="KW-0223">Dioxygenase</keyword>
<dbReference type="GeneID" id="37171405"/>
<evidence type="ECO:0000256" key="3">
    <source>
        <dbReference type="ARBA" id="ARBA00022723"/>
    </source>
</evidence>
<protein>
    <submittedName>
        <fullName evidence="7">Aromatic ring-opening dioxygenase family protein</fullName>
    </submittedName>
</protein>
<reference evidence="7 8" key="1">
    <citation type="submission" date="2018-02" db="EMBL/GenBank/DDBJ databases">
        <title>The genomes of Aspergillus section Nigri reveals drivers in fungal speciation.</title>
        <authorList>
            <consortium name="DOE Joint Genome Institute"/>
            <person name="Vesth T.C."/>
            <person name="Nybo J."/>
            <person name="Theobald S."/>
            <person name="Brandl J."/>
            <person name="Frisvad J.C."/>
            <person name="Nielsen K.F."/>
            <person name="Lyhne E.K."/>
            <person name="Kogle M.E."/>
            <person name="Kuo A."/>
            <person name="Riley R."/>
            <person name="Clum A."/>
            <person name="Nolan M."/>
            <person name="Lipzen A."/>
            <person name="Salamov A."/>
            <person name="Henrissat B."/>
            <person name="Wiebenga A."/>
            <person name="De vries R.P."/>
            <person name="Grigoriev I.V."/>
            <person name="Mortensen U.H."/>
            <person name="Andersen M.R."/>
            <person name="Baker S.E."/>
        </authorList>
    </citation>
    <scope>NUCLEOTIDE SEQUENCE [LARGE SCALE GENOMIC DNA]</scope>
    <source>
        <strain evidence="7 8">CBS 114.51</strain>
    </source>
</reference>
<evidence type="ECO:0000256" key="5">
    <source>
        <dbReference type="ARBA" id="ARBA00023002"/>
    </source>
</evidence>
<dbReference type="GO" id="GO:0008198">
    <property type="term" value="F:ferrous iron binding"/>
    <property type="evidence" value="ECO:0007669"/>
    <property type="project" value="InterPro"/>
</dbReference>
<comment type="cofactor">
    <cofactor evidence="1">
        <name>Zn(2+)</name>
        <dbReference type="ChEBI" id="CHEBI:29105"/>
    </cofactor>
</comment>
<organism evidence="7 8">
    <name type="scientific">Aspergillus japonicus CBS 114.51</name>
    <dbReference type="NCBI Taxonomy" id="1448312"/>
    <lineage>
        <taxon>Eukaryota</taxon>
        <taxon>Fungi</taxon>
        <taxon>Dikarya</taxon>
        <taxon>Ascomycota</taxon>
        <taxon>Pezizomycotina</taxon>
        <taxon>Eurotiomycetes</taxon>
        <taxon>Eurotiomycetidae</taxon>
        <taxon>Eurotiales</taxon>
        <taxon>Aspergillaceae</taxon>
        <taxon>Aspergillus</taxon>
        <taxon>Aspergillus subgen. Circumdati</taxon>
    </lineage>
</organism>
<evidence type="ECO:0000256" key="2">
    <source>
        <dbReference type="ARBA" id="ARBA00007581"/>
    </source>
</evidence>
<dbReference type="AlphaFoldDB" id="A0A8T8X7Z4"/>
<evidence type="ECO:0000313" key="8">
    <source>
        <dbReference type="Proteomes" id="UP000249497"/>
    </source>
</evidence>
<proteinExistence type="inferred from homology"/>